<keyword evidence="7" id="KW-1185">Reference proteome</keyword>
<dbReference type="OrthoDB" id="5374328at2759"/>
<feature type="coiled-coil region" evidence="3">
    <location>
        <begin position="243"/>
        <end position="308"/>
    </location>
</feature>
<dbReference type="SMART" id="SM00338">
    <property type="entry name" value="BRLZ"/>
    <property type="match status" value="1"/>
</dbReference>
<evidence type="ECO:0000313" key="6">
    <source>
        <dbReference type="EMBL" id="KAF2096284.1"/>
    </source>
</evidence>
<dbReference type="EMBL" id="ML978130">
    <property type="protein sequence ID" value="KAF2096284.1"/>
    <property type="molecule type" value="Genomic_DNA"/>
</dbReference>
<proteinExistence type="predicted"/>
<feature type="compositionally biased region" description="Basic and acidic residues" evidence="4">
    <location>
        <begin position="201"/>
        <end position="229"/>
    </location>
</feature>
<feature type="domain" description="BZIP" evidence="5">
    <location>
        <begin position="209"/>
        <end position="224"/>
    </location>
</feature>
<feature type="compositionally biased region" description="Low complexity" evidence="4">
    <location>
        <begin position="167"/>
        <end position="180"/>
    </location>
</feature>
<dbReference type="SUPFAM" id="SSF57959">
    <property type="entry name" value="Leucine zipper domain"/>
    <property type="match status" value="1"/>
</dbReference>
<feature type="region of interest" description="Disordered" evidence="4">
    <location>
        <begin position="67"/>
        <end position="229"/>
    </location>
</feature>
<feature type="compositionally biased region" description="Polar residues" evidence="4">
    <location>
        <begin position="69"/>
        <end position="108"/>
    </location>
</feature>
<evidence type="ECO:0000259" key="5">
    <source>
        <dbReference type="PROSITE" id="PS00036"/>
    </source>
</evidence>
<reference evidence="6" key="1">
    <citation type="journal article" date="2020" name="Stud. Mycol.">
        <title>101 Dothideomycetes genomes: a test case for predicting lifestyles and emergence of pathogens.</title>
        <authorList>
            <person name="Haridas S."/>
            <person name="Albert R."/>
            <person name="Binder M."/>
            <person name="Bloem J."/>
            <person name="Labutti K."/>
            <person name="Salamov A."/>
            <person name="Andreopoulos B."/>
            <person name="Baker S."/>
            <person name="Barry K."/>
            <person name="Bills G."/>
            <person name="Bluhm B."/>
            <person name="Cannon C."/>
            <person name="Castanera R."/>
            <person name="Culley D."/>
            <person name="Daum C."/>
            <person name="Ezra D."/>
            <person name="Gonzalez J."/>
            <person name="Henrissat B."/>
            <person name="Kuo A."/>
            <person name="Liang C."/>
            <person name="Lipzen A."/>
            <person name="Lutzoni F."/>
            <person name="Magnuson J."/>
            <person name="Mondo S."/>
            <person name="Nolan M."/>
            <person name="Ohm R."/>
            <person name="Pangilinan J."/>
            <person name="Park H.-J."/>
            <person name="Ramirez L."/>
            <person name="Alfaro M."/>
            <person name="Sun H."/>
            <person name="Tritt A."/>
            <person name="Yoshinaga Y."/>
            <person name="Zwiers L.-H."/>
            <person name="Turgeon B."/>
            <person name="Goodwin S."/>
            <person name="Spatafora J."/>
            <person name="Crous P."/>
            <person name="Grigoriev I."/>
        </authorList>
    </citation>
    <scope>NUCLEOTIDE SEQUENCE</scope>
    <source>
        <strain evidence="6">CBS 133067</strain>
    </source>
</reference>
<comment type="caution">
    <text evidence="6">The sequence shown here is derived from an EMBL/GenBank/DDBJ whole genome shotgun (WGS) entry which is preliminary data.</text>
</comment>
<dbReference type="GO" id="GO:0000976">
    <property type="term" value="F:transcription cis-regulatory region binding"/>
    <property type="evidence" value="ECO:0007669"/>
    <property type="project" value="InterPro"/>
</dbReference>
<sequence>MSGYWTNPFLETNFDWQGFDNMTDTFNAQLPLDTNHHDLDNTHFYAAAVQQPHPQLHIRTDSSVDPHFQQENWSSVPHTTDTPESAVTTSSECDTQSHRLSASSTSSIVPRKRSSHDAQLLLPKDKALIPGTRQNILPAQQPTTASRPSTPGSTLDGAGDGQHHGLSASASMSPSDDAPAVPFGARKEWAIPPRPKPGRKPATDKPSEKRKAQNREAQRAFRERKVAHTTELKQDVASLNSVAEDLKAHLAVKTHKLNELTSQKETADKRIEELTNDLHARDNAIDALENERANLEKQVHDLHKLLERREDIIKTQASVLSNMKRSVPGLSIPTQALNYQFGNVNNELMPDAIAMMNNAVLAGQRRSPITPPHHPHSPLDGPVGGMGMPQHQGPMGCGNCDADGRCPCVDQFVDPVPHDPMASALEVDVAATLTGLRASNGGYSPPRNGASHSNVQSKNMFSTADQSMMSVDAEM</sequence>
<gene>
    <name evidence="6" type="ORF">NA57DRAFT_59341</name>
</gene>
<protein>
    <recommendedName>
        <fullName evidence="5">BZIP domain-containing protein</fullName>
    </recommendedName>
</protein>
<dbReference type="GO" id="GO:0001228">
    <property type="term" value="F:DNA-binding transcription activator activity, RNA polymerase II-specific"/>
    <property type="evidence" value="ECO:0007669"/>
    <property type="project" value="TreeGrafter"/>
</dbReference>
<dbReference type="Gene3D" id="1.20.5.170">
    <property type="match status" value="1"/>
</dbReference>
<comment type="subcellular location">
    <subcellularLocation>
        <location evidence="1">Nucleus</location>
    </subcellularLocation>
</comment>
<organism evidence="6 7">
    <name type="scientific">Rhizodiscina lignyota</name>
    <dbReference type="NCBI Taxonomy" id="1504668"/>
    <lineage>
        <taxon>Eukaryota</taxon>
        <taxon>Fungi</taxon>
        <taxon>Dikarya</taxon>
        <taxon>Ascomycota</taxon>
        <taxon>Pezizomycotina</taxon>
        <taxon>Dothideomycetes</taxon>
        <taxon>Pleosporomycetidae</taxon>
        <taxon>Aulographales</taxon>
        <taxon>Rhizodiscinaceae</taxon>
        <taxon>Rhizodiscina</taxon>
    </lineage>
</organism>
<evidence type="ECO:0000256" key="4">
    <source>
        <dbReference type="SAM" id="MobiDB-lite"/>
    </source>
</evidence>
<evidence type="ECO:0000256" key="1">
    <source>
        <dbReference type="ARBA" id="ARBA00004123"/>
    </source>
</evidence>
<dbReference type="GO" id="GO:0090575">
    <property type="term" value="C:RNA polymerase II transcription regulator complex"/>
    <property type="evidence" value="ECO:0007669"/>
    <property type="project" value="TreeGrafter"/>
</dbReference>
<dbReference type="PROSITE" id="PS00036">
    <property type="entry name" value="BZIP_BASIC"/>
    <property type="match status" value="1"/>
</dbReference>
<evidence type="ECO:0000256" key="2">
    <source>
        <dbReference type="ARBA" id="ARBA00023242"/>
    </source>
</evidence>
<keyword evidence="2" id="KW-0539">Nucleus</keyword>
<dbReference type="CDD" id="cd14688">
    <property type="entry name" value="bZIP_YAP"/>
    <property type="match status" value="1"/>
</dbReference>
<dbReference type="Pfam" id="PF00170">
    <property type="entry name" value="bZIP_1"/>
    <property type="match status" value="1"/>
</dbReference>
<name>A0A9P4I949_9PEZI</name>
<evidence type="ECO:0000256" key="3">
    <source>
        <dbReference type="SAM" id="Coils"/>
    </source>
</evidence>
<dbReference type="AlphaFoldDB" id="A0A9P4I949"/>
<feature type="compositionally biased region" description="Polar residues" evidence="4">
    <location>
        <begin position="132"/>
        <end position="153"/>
    </location>
</feature>
<dbReference type="InterPro" id="IPR050936">
    <property type="entry name" value="AP-1-like"/>
</dbReference>
<evidence type="ECO:0000313" key="7">
    <source>
        <dbReference type="Proteomes" id="UP000799772"/>
    </source>
</evidence>
<accession>A0A9P4I949</accession>
<keyword evidence="3" id="KW-0175">Coiled coil</keyword>
<dbReference type="InterPro" id="IPR004827">
    <property type="entry name" value="bZIP"/>
</dbReference>
<dbReference type="PANTHER" id="PTHR40621">
    <property type="entry name" value="TRANSCRIPTION FACTOR KAPC-RELATED"/>
    <property type="match status" value="1"/>
</dbReference>
<dbReference type="Proteomes" id="UP000799772">
    <property type="component" value="Unassembled WGS sequence"/>
</dbReference>
<dbReference type="PANTHER" id="PTHR40621:SF7">
    <property type="entry name" value="BZIP DOMAIN-CONTAINING PROTEIN"/>
    <property type="match status" value="1"/>
</dbReference>
<dbReference type="InterPro" id="IPR046347">
    <property type="entry name" value="bZIP_sf"/>
</dbReference>